<evidence type="ECO:0000256" key="4">
    <source>
        <dbReference type="SAM" id="SignalP"/>
    </source>
</evidence>
<dbReference type="RefSeq" id="WP_065731062.1">
    <property type="nucleotide sequence ID" value="NZ_CP016428.1"/>
</dbReference>
<dbReference type="EMBL" id="CP016428">
    <property type="protein sequence ID" value="ANW03896.1"/>
    <property type="molecule type" value="Genomic_DNA"/>
</dbReference>
<dbReference type="CDD" id="cd06330">
    <property type="entry name" value="PBP1_As_SBP-like"/>
    <property type="match status" value="1"/>
</dbReference>
<keyword evidence="3" id="KW-0029">Amino-acid transport</keyword>
<dbReference type="Pfam" id="PF13458">
    <property type="entry name" value="Peripla_BP_6"/>
    <property type="match status" value="1"/>
</dbReference>
<accession>A0A1B1UMD8</accession>
<sequence>MRPLSSFGLRAALAAFVFLLAVPASLAQQPLKVGIVTFLSGPAAGPFGVPARNAAELTAESLNAGTVPAPYSQKGFGGTPIELVIIDEAGGPQKQVAEYRNLVPRVDIVIGYISSGDCLAIAPVAEEQKKLTVLFDCGTPRIFEDASYKYVFRTGPTGTMDNVSVALYLVERTPNVKSIAGLNQNYAWGQDSWADFENAMKTLKPGIEVKTSQMPKLFAGQFGAEITTLLGSGAEVIHSSMWGGDLEGLVLQGAPRGLFEKHKVVLSAGEPAINRLGTRIPDGTILGARGPFGPFAPDTDLARWLKTTYQDRYHVPPNYASFKMTQAILSVKAAYEKAKGSGNAAPDQDKIIAALENLTFEGPGGPVKMALGKGHQAIMDAAVGTTKVEGGELKIVDVARYSADKVNPPDGMKSETWIKSGLKK</sequence>
<name>A0A1B1UMD8_9BRAD</name>
<feature type="signal peptide" evidence="4">
    <location>
        <begin position="1"/>
        <end position="27"/>
    </location>
</feature>
<feature type="domain" description="Leucine-binding protein" evidence="5">
    <location>
        <begin position="30"/>
        <end position="387"/>
    </location>
</feature>
<dbReference type="GO" id="GO:0006865">
    <property type="term" value="P:amino acid transport"/>
    <property type="evidence" value="ECO:0007669"/>
    <property type="project" value="UniProtKB-KW"/>
</dbReference>
<keyword evidence="7" id="KW-1185">Reference proteome</keyword>
<dbReference type="InterPro" id="IPR051010">
    <property type="entry name" value="BCAA_transport"/>
</dbReference>
<gene>
    <name evidence="6" type="ORF">LMTR13_30885</name>
</gene>
<dbReference type="InterPro" id="IPR028081">
    <property type="entry name" value="Leu-bd"/>
</dbReference>
<keyword evidence="3" id="KW-0813">Transport</keyword>
<proteinExistence type="inferred from homology"/>
<evidence type="ECO:0000256" key="1">
    <source>
        <dbReference type="ARBA" id="ARBA00010062"/>
    </source>
</evidence>
<dbReference type="Gene3D" id="3.40.50.2300">
    <property type="match status" value="2"/>
</dbReference>
<dbReference type="SUPFAM" id="SSF53822">
    <property type="entry name" value="Periplasmic binding protein-like I"/>
    <property type="match status" value="1"/>
</dbReference>
<feature type="chain" id="PRO_5008530768" evidence="4">
    <location>
        <begin position="28"/>
        <end position="424"/>
    </location>
</feature>
<dbReference type="OrthoDB" id="9783240at2"/>
<evidence type="ECO:0000256" key="3">
    <source>
        <dbReference type="ARBA" id="ARBA00022970"/>
    </source>
</evidence>
<protein>
    <submittedName>
        <fullName evidence="6">ABC transporter substrate-binding protein</fullName>
    </submittedName>
</protein>
<dbReference type="KEGG" id="bic:LMTR13_30885"/>
<organism evidence="6 7">
    <name type="scientific">Bradyrhizobium icense</name>
    <dbReference type="NCBI Taxonomy" id="1274631"/>
    <lineage>
        <taxon>Bacteria</taxon>
        <taxon>Pseudomonadati</taxon>
        <taxon>Pseudomonadota</taxon>
        <taxon>Alphaproteobacteria</taxon>
        <taxon>Hyphomicrobiales</taxon>
        <taxon>Nitrobacteraceae</taxon>
        <taxon>Bradyrhizobium</taxon>
    </lineage>
</organism>
<dbReference type="AlphaFoldDB" id="A0A1B1UMD8"/>
<dbReference type="STRING" id="1274631.LMTR13_30885"/>
<keyword evidence="2 4" id="KW-0732">Signal</keyword>
<evidence type="ECO:0000256" key="2">
    <source>
        <dbReference type="ARBA" id="ARBA00022729"/>
    </source>
</evidence>
<dbReference type="PANTHER" id="PTHR30483:SF37">
    <property type="entry name" value="ABC TRANSPORTER SUBSTRATE-BINDING PROTEIN"/>
    <property type="match status" value="1"/>
</dbReference>
<dbReference type="InterPro" id="IPR028082">
    <property type="entry name" value="Peripla_BP_I"/>
</dbReference>
<dbReference type="PANTHER" id="PTHR30483">
    <property type="entry name" value="LEUCINE-SPECIFIC-BINDING PROTEIN"/>
    <property type="match status" value="1"/>
</dbReference>
<evidence type="ECO:0000313" key="6">
    <source>
        <dbReference type="EMBL" id="ANW03896.1"/>
    </source>
</evidence>
<dbReference type="Proteomes" id="UP000092839">
    <property type="component" value="Chromosome"/>
</dbReference>
<evidence type="ECO:0000259" key="5">
    <source>
        <dbReference type="Pfam" id="PF13458"/>
    </source>
</evidence>
<reference evidence="6 7" key="1">
    <citation type="submission" date="2016-07" db="EMBL/GenBank/DDBJ databases">
        <title>Complete genome sequence of Bradyrhizobium icense LMTR 13T, a potential inoculant strain isolated from lima bean (Phaseolus lunatus) in Peru.</title>
        <authorList>
            <person name="Ormeno-Orrillo E."/>
            <person name="Duran D."/>
            <person name="Rogel M.A."/>
            <person name="Rey L."/>
            <person name="Imperial J."/>
            <person name="Ruiz-Argueso T."/>
            <person name="Martinez-Romero E."/>
        </authorList>
    </citation>
    <scope>NUCLEOTIDE SEQUENCE [LARGE SCALE GENOMIC DNA]</scope>
    <source>
        <strain evidence="6 7">LMTR 13</strain>
    </source>
</reference>
<comment type="similarity">
    <text evidence="1">Belongs to the leucine-binding protein family.</text>
</comment>
<evidence type="ECO:0000313" key="7">
    <source>
        <dbReference type="Proteomes" id="UP000092839"/>
    </source>
</evidence>